<organism evidence="1 2">
    <name type="scientific">Fusobacterium nucleatum subsp. nucleatum</name>
    <dbReference type="NCBI Taxonomy" id="76856"/>
    <lineage>
        <taxon>Bacteria</taxon>
        <taxon>Fusobacteriati</taxon>
        <taxon>Fusobacteriota</taxon>
        <taxon>Fusobacteriia</taxon>
        <taxon>Fusobacteriales</taxon>
        <taxon>Fusobacteriaceae</taxon>
        <taxon>Fusobacterium</taxon>
    </lineage>
</organism>
<accession>A0A0X3Y1W4</accession>
<evidence type="ECO:0000313" key="1">
    <source>
        <dbReference type="EMBL" id="KUL99023.1"/>
    </source>
</evidence>
<dbReference type="RefSeq" id="WP_032886356.1">
    <property type="nucleotide sequence ID" value="NZ_LMVH01000001.1"/>
</dbReference>
<reference evidence="1 2" key="1">
    <citation type="submission" date="2015-10" db="EMBL/GenBank/DDBJ databases">
        <authorList>
            <person name="Gilbert D.G."/>
        </authorList>
    </citation>
    <scope>NUCLEOTIDE SEQUENCE [LARGE SCALE GENOMIC DNA]</scope>
    <source>
        <strain evidence="1 2">ChDC F311</strain>
    </source>
</reference>
<comment type="caution">
    <text evidence="1">The sequence shown here is derived from an EMBL/GenBank/DDBJ whole genome shotgun (WGS) entry which is preliminary data.</text>
</comment>
<name>A0A0X3Y1W4_FUSNC</name>
<proteinExistence type="predicted"/>
<protein>
    <submittedName>
        <fullName evidence="1">Late control protein D</fullName>
    </submittedName>
</protein>
<dbReference type="Proteomes" id="UP000054800">
    <property type="component" value="Unassembled WGS sequence"/>
</dbReference>
<dbReference type="AlphaFoldDB" id="A0A0X3Y1W4"/>
<dbReference type="GeneID" id="60659855"/>
<evidence type="ECO:0000313" key="2">
    <source>
        <dbReference type="Proteomes" id="UP000054800"/>
    </source>
</evidence>
<dbReference type="EMBL" id="LMVH01000001">
    <property type="protein sequence ID" value="KUL99023.1"/>
    <property type="molecule type" value="Genomic_DNA"/>
</dbReference>
<gene>
    <name evidence="1" type="ORF">RO03_05705</name>
</gene>
<dbReference type="OrthoDB" id="9815473at2"/>
<dbReference type="SUPFAM" id="SSF69279">
    <property type="entry name" value="Phage tail proteins"/>
    <property type="match status" value="1"/>
</dbReference>
<sequence>MEIDLKKIDTFDFTKEVENARRTEITIIYEGKNITKEIHSQLTSCSQSDSINQLDTLELTLENRDMLWISSWMPQKGETLKASLTLKHWEKDLEIITHDMGLFYIDTVDFSGPPDIVNIKAISFDIASDIVDKKENKVWENVTFKTILNEIANKRKIKAICDISFNRKYKRIEQKLQSDFDFLKKLSEEAGINLKLFDNKIIAFEEEEYEKKDIKKIFFKNQLESYSFSTEDTDSYSSCTISYYSYKNKKKIEKTFKIKNRNSYKRQTKRNLFINEDKQVTGKNAKEIEKQLLEIAKKALRDKNKKEIKGNISFMGTTELISVGDTILLNDFGSFSGKYIIDDLKIDFLSYKINAEIHKVINFEVEND</sequence>